<gene>
    <name evidence="1" type="ORF">AVDCRST_MAG92-5595</name>
</gene>
<organism evidence="1">
    <name type="scientific">uncultured Coleofasciculus sp</name>
    <dbReference type="NCBI Taxonomy" id="1267456"/>
    <lineage>
        <taxon>Bacteria</taxon>
        <taxon>Bacillati</taxon>
        <taxon>Cyanobacteriota</taxon>
        <taxon>Cyanophyceae</taxon>
        <taxon>Coleofasciculales</taxon>
        <taxon>Coleofasciculaceae</taxon>
        <taxon>Coleofasciculus</taxon>
        <taxon>environmental samples</taxon>
    </lineage>
</organism>
<sequence length="84" mass="9577">MKQLTGLQQQQYQRMIELSTLARQRYLEAGGEPRRASGSLHGNSYMTAEEKQEFLALGRQLSGIYVKDGYAHCQGRSWKLPENS</sequence>
<reference evidence="1" key="1">
    <citation type="submission" date="2020-02" db="EMBL/GenBank/DDBJ databases">
        <authorList>
            <person name="Meier V. D."/>
        </authorList>
    </citation>
    <scope>NUCLEOTIDE SEQUENCE</scope>
    <source>
        <strain evidence="1">AVDCRST_MAG92</strain>
    </source>
</reference>
<proteinExistence type="predicted"/>
<dbReference type="AlphaFoldDB" id="A0A6J4KLD9"/>
<evidence type="ECO:0000313" key="1">
    <source>
        <dbReference type="EMBL" id="CAA9307684.1"/>
    </source>
</evidence>
<dbReference type="EMBL" id="CADCTM010000936">
    <property type="protein sequence ID" value="CAA9307684.1"/>
    <property type="molecule type" value="Genomic_DNA"/>
</dbReference>
<accession>A0A6J4KLD9</accession>
<name>A0A6J4KLD9_9CYAN</name>
<protein>
    <submittedName>
        <fullName evidence="1">Uncharacterized protein</fullName>
    </submittedName>
</protein>